<gene>
    <name evidence="2" type="ORF">HPS55_11900</name>
</gene>
<comment type="caution">
    <text evidence="2">The sequence shown here is derived from an EMBL/GenBank/DDBJ whole genome shotgun (WGS) entry which is preliminary data.</text>
</comment>
<keyword evidence="3" id="KW-1185">Reference proteome</keyword>
<dbReference type="Proteomes" id="UP001193734">
    <property type="component" value="Unassembled WGS sequence"/>
</dbReference>
<evidence type="ECO:0000313" key="2">
    <source>
        <dbReference type="EMBL" id="NPE15011.1"/>
    </source>
</evidence>
<protein>
    <submittedName>
        <fullName evidence="2">Uncharacterized protein</fullName>
    </submittedName>
</protein>
<organism evidence="2 3">
    <name type="scientific">Xylanibacter rodentium</name>
    <dbReference type="NCBI Taxonomy" id="2736289"/>
    <lineage>
        <taxon>Bacteria</taxon>
        <taxon>Pseudomonadati</taxon>
        <taxon>Bacteroidota</taxon>
        <taxon>Bacteroidia</taxon>
        <taxon>Bacteroidales</taxon>
        <taxon>Prevotellaceae</taxon>
        <taxon>Xylanibacter</taxon>
    </lineage>
</organism>
<accession>A0ABX2AWR1</accession>
<dbReference type="EMBL" id="JABKKE010000023">
    <property type="protein sequence ID" value="NPE15011.1"/>
    <property type="molecule type" value="Genomic_DNA"/>
</dbReference>
<feature type="chain" id="PRO_5047229874" evidence="1">
    <location>
        <begin position="22"/>
        <end position="274"/>
    </location>
</feature>
<keyword evidence="1" id="KW-0732">Signal</keyword>
<proteinExistence type="predicted"/>
<evidence type="ECO:0000313" key="3">
    <source>
        <dbReference type="Proteomes" id="UP001193734"/>
    </source>
</evidence>
<dbReference type="RefSeq" id="WP_172174837.1">
    <property type="nucleotide sequence ID" value="NZ_CASGIA010000020.1"/>
</dbReference>
<name>A0ABX2AWR1_9BACT</name>
<evidence type="ECO:0000256" key="1">
    <source>
        <dbReference type="SAM" id="SignalP"/>
    </source>
</evidence>
<dbReference type="GeneID" id="82158469"/>
<reference evidence="2 3" key="1">
    <citation type="submission" date="2020-05" db="EMBL/GenBank/DDBJ databases">
        <title>Distinct polysaccharide utilization as determinants for interspecies competition between intestinal Prevotella spp.</title>
        <authorList>
            <person name="Galvez E.J.C."/>
            <person name="Iljazovic A."/>
            <person name="Strowig T."/>
        </authorList>
    </citation>
    <scope>NUCLEOTIDE SEQUENCE [LARGE SCALE GENOMIC DNA]</scope>
    <source>
        <strain evidence="2 3">PROD</strain>
    </source>
</reference>
<sequence length="274" mass="31185">MKHIKLILISLVCVIATMTKAQESSSQNKFFEDGKSWLWARHHYKLHGDSIGFYYKKDTTYWTETVVEDTIVDGHHAKKLLIGDSLGVPKEPHHYKIYLEEEGVIYEYGSHPENYDSLCFCHCMDFNLHVGDSVYHNSIYGYTYFMFEVMNEETINVCGIERRKLTLGNKFGNLGYWVEGIGANVQDCYMHPGWPISGSEGYWCSMVKCFQDGVCIFTADDFLASTDGIKDVAVSEKDKALSEDASLYDLSGRKVTGTPRRGIYIKGGRKVLVK</sequence>
<feature type="signal peptide" evidence="1">
    <location>
        <begin position="1"/>
        <end position="21"/>
    </location>
</feature>